<dbReference type="Gene3D" id="3.40.630.30">
    <property type="match status" value="1"/>
</dbReference>
<evidence type="ECO:0000259" key="1">
    <source>
        <dbReference type="PROSITE" id="PS51186"/>
    </source>
</evidence>
<dbReference type="Proteomes" id="UP000507470">
    <property type="component" value="Unassembled WGS sequence"/>
</dbReference>
<keyword evidence="3" id="KW-1185">Reference proteome</keyword>
<evidence type="ECO:0000313" key="3">
    <source>
        <dbReference type="Proteomes" id="UP000507470"/>
    </source>
</evidence>
<protein>
    <recommendedName>
        <fullName evidence="1">N-acetyltransferase domain-containing protein</fullName>
    </recommendedName>
</protein>
<dbReference type="SUPFAM" id="SSF55729">
    <property type="entry name" value="Acyl-CoA N-acyltransferases (Nat)"/>
    <property type="match status" value="1"/>
</dbReference>
<dbReference type="PANTHER" id="PTHR20905:SF1">
    <property type="entry name" value="AT07410P-RELATED"/>
    <property type="match status" value="1"/>
</dbReference>
<name>A0A6J8BQR5_MYTCO</name>
<reference evidence="2 3" key="1">
    <citation type="submission" date="2020-06" db="EMBL/GenBank/DDBJ databases">
        <authorList>
            <person name="Li R."/>
            <person name="Bekaert M."/>
        </authorList>
    </citation>
    <scope>NUCLEOTIDE SEQUENCE [LARGE SCALE GENOMIC DNA]</scope>
    <source>
        <strain evidence="3">wild</strain>
    </source>
</reference>
<accession>A0A6J8BQR5</accession>
<dbReference type="GO" id="GO:0008080">
    <property type="term" value="F:N-acetyltransferase activity"/>
    <property type="evidence" value="ECO:0007669"/>
    <property type="project" value="TreeGrafter"/>
</dbReference>
<dbReference type="InterPro" id="IPR000182">
    <property type="entry name" value="GNAT_dom"/>
</dbReference>
<dbReference type="OrthoDB" id="2115692at2759"/>
<sequence>MSDKLRPRHELEQAFNSIAKRFEFKDAHLELMSDGRQADLLTFIKEHFHPDEPLIKCIGYTADEEYDQLATMIHKDNLSLLLVSDKTNEIIACRTIGLGHRDEPYDLSELENEKLVTLFKFFTHKNEEMDIYKRFNTDTSIDFLVLGTHKDHRKQGIASKIFQAALLFSKELGLKPAFIHGDATGVYSQRIFEKSGFETLHTFKYDEYKVDDEIVFKDTGIHKSTKVYVKQL</sequence>
<dbReference type="CDD" id="cd04301">
    <property type="entry name" value="NAT_SF"/>
    <property type="match status" value="1"/>
</dbReference>
<proteinExistence type="predicted"/>
<dbReference type="PROSITE" id="PS51186">
    <property type="entry name" value="GNAT"/>
    <property type="match status" value="1"/>
</dbReference>
<dbReference type="AlphaFoldDB" id="A0A6J8BQR5"/>
<feature type="domain" description="N-acetyltransferase" evidence="1">
    <location>
        <begin position="78"/>
        <end position="221"/>
    </location>
</feature>
<dbReference type="EMBL" id="CACVKT020003598">
    <property type="protein sequence ID" value="CAC5384627.1"/>
    <property type="molecule type" value="Genomic_DNA"/>
</dbReference>
<dbReference type="PANTHER" id="PTHR20905">
    <property type="entry name" value="N-ACETYLTRANSFERASE-RELATED"/>
    <property type="match status" value="1"/>
</dbReference>
<organism evidence="2 3">
    <name type="scientific">Mytilus coruscus</name>
    <name type="common">Sea mussel</name>
    <dbReference type="NCBI Taxonomy" id="42192"/>
    <lineage>
        <taxon>Eukaryota</taxon>
        <taxon>Metazoa</taxon>
        <taxon>Spiralia</taxon>
        <taxon>Lophotrochozoa</taxon>
        <taxon>Mollusca</taxon>
        <taxon>Bivalvia</taxon>
        <taxon>Autobranchia</taxon>
        <taxon>Pteriomorphia</taxon>
        <taxon>Mytilida</taxon>
        <taxon>Mytiloidea</taxon>
        <taxon>Mytilidae</taxon>
        <taxon>Mytilinae</taxon>
        <taxon>Mytilus</taxon>
    </lineage>
</organism>
<dbReference type="InterPro" id="IPR016181">
    <property type="entry name" value="Acyl_CoA_acyltransferase"/>
</dbReference>
<gene>
    <name evidence="2" type="ORF">MCOR_20250</name>
</gene>
<dbReference type="Pfam" id="PF00583">
    <property type="entry name" value="Acetyltransf_1"/>
    <property type="match status" value="1"/>
</dbReference>
<evidence type="ECO:0000313" key="2">
    <source>
        <dbReference type="EMBL" id="CAC5384627.1"/>
    </source>
</evidence>